<gene>
    <name evidence="2" type="ORF">ACFQ1R_05515</name>
</gene>
<evidence type="ECO:0000259" key="1">
    <source>
        <dbReference type="Pfam" id="PF00534"/>
    </source>
</evidence>
<dbReference type="Gene3D" id="3.40.50.2000">
    <property type="entry name" value="Glycogen Phosphorylase B"/>
    <property type="match status" value="1"/>
</dbReference>
<dbReference type="SUPFAM" id="SSF53756">
    <property type="entry name" value="UDP-Glycosyltransferase/glycogen phosphorylase"/>
    <property type="match status" value="1"/>
</dbReference>
<proteinExistence type="predicted"/>
<dbReference type="RefSeq" id="WP_379925121.1">
    <property type="nucleotide sequence ID" value="NZ_JBHTJI010000001.1"/>
</dbReference>
<keyword evidence="3" id="KW-1185">Reference proteome</keyword>
<dbReference type="EMBL" id="JBHTJI010000001">
    <property type="protein sequence ID" value="MFD0989544.1"/>
    <property type="molecule type" value="Genomic_DNA"/>
</dbReference>
<dbReference type="PANTHER" id="PTHR12526">
    <property type="entry name" value="GLYCOSYLTRANSFERASE"/>
    <property type="match status" value="1"/>
</dbReference>
<evidence type="ECO:0000313" key="2">
    <source>
        <dbReference type="EMBL" id="MFD0989544.1"/>
    </source>
</evidence>
<evidence type="ECO:0000313" key="3">
    <source>
        <dbReference type="Proteomes" id="UP001597061"/>
    </source>
</evidence>
<comment type="caution">
    <text evidence="2">The sequence shown here is derived from an EMBL/GenBank/DDBJ whole genome shotgun (WGS) entry which is preliminary data.</text>
</comment>
<dbReference type="PANTHER" id="PTHR12526:SF630">
    <property type="entry name" value="GLYCOSYLTRANSFERASE"/>
    <property type="match status" value="1"/>
</dbReference>
<feature type="domain" description="Glycosyl transferase family 1" evidence="1">
    <location>
        <begin position="191"/>
        <end position="351"/>
    </location>
</feature>
<reference evidence="3" key="1">
    <citation type="journal article" date="2019" name="Int. J. Syst. Evol. Microbiol.">
        <title>The Global Catalogue of Microorganisms (GCM) 10K type strain sequencing project: providing services to taxonomists for standard genome sequencing and annotation.</title>
        <authorList>
            <consortium name="The Broad Institute Genomics Platform"/>
            <consortium name="The Broad Institute Genome Sequencing Center for Infectious Disease"/>
            <person name="Wu L."/>
            <person name="Ma J."/>
        </authorList>
    </citation>
    <scope>NUCLEOTIDE SEQUENCE [LARGE SCALE GENOMIC DNA]</scope>
    <source>
        <strain evidence="3">CCUG 62414</strain>
    </source>
</reference>
<dbReference type="Pfam" id="PF00534">
    <property type="entry name" value="Glycos_transf_1"/>
    <property type="match status" value="1"/>
</dbReference>
<dbReference type="CDD" id="cd03801">
    <property type="entry name" value="GT4_PimA-like"/>
    <property type="match status" value="1"/>
</dbReference>
<organism evidence="2 3">
    <name type="scientific">Mariniflexile jejuense</name>
    <dbReference type="NCBI Taxonomy" id="1173582"/>
    <lineage>
        <taxon>Bacteria</taxon>
        <taxon>Pseudomonadati</taxon>
        <taxon>Bacteroidota</taxon>
        <taxon>Flavobacteriia</taxon>
        <taxon>Flavobacteriales</taxon>
        <taxon>Flavobacteriaceae</taxon>
        <taxon>Mariniflexile</taxon>
    </lineage>
</organism>
<name>A0ABW3JGU2_9FLAO</name>
<accession>A0ABW3JGU2</accession>
<sequence length="373" mass="42595">MTFAIITHVPHSTSQNQYFAYAPYVREMNLWVKHVNKTIIVAPKTSNKPSIIDLAYQHENIQFNEIPAIQFISFKNCFSSLIKLPVIIWTIFKACRNADHIHLRCPGNIGLLGCFVQMLFPKKIKTAKYAGNWDPKAKQPISYKLQKWILSNTFLTKNMQVLVYGDWENQTKNIKPFFTATYSNSEIEVPQIRDYSNELNFIFVGSLAEGKRPLLAIQIVEALKKKGKQVQLDMYGDGILKEALEQYVLSNHLENVVKLHGNQEKNIVKEALKNAHFLLLLSKSEGWPKAVAEAMFFGVIPITTSVSCVPFMLQNGERGILIEPELSHALNSINKAVNNEASLKMMSKLASNWSQYYTMELFDDEIYKQLKKG</sequence>
<dbReference type="InterPro" id="IPR001296">
    <property type="entry name" value="Glyco_trans_1"/>
</dbReference>
<dbReference type="Proteomes" id="UP001597061">
    <property type="component" value="Unassembled WGS sequence"/>
</dbReference>
<protein>
    <submittedName>
        <fullName evidence="2">Glycosyltransferase</fullName>
    </submittedName>
</protein>